<keyword evidence="2" id="KW-1133">Transmembrane helix</keyword>
<evidence type="ECO:0000313" key="3">
    <source>
        <dbReference type="EMBL" id="TWB74078.1"/>
    </source>
</evidence>
<feature type="region of interest" description="Disordered" evidence="1">
    <location>
        <begin position="158"/>
        <end position="234"/>
    </location>
</feature>
<evidence type="ECO:0000256" key="1">
    <source>
        <dbReference type="SAM" id="MobiDB-lite"/>
    </source>
</evidence>
<feature type="transmembrane region" description="Helical" evidence="2">
    <location>
        <begin position="99"/>
        <end position="116"/>
    </location>
</feature>
<keyword evidence="2" id="KW-0812">Transmembrane</keyword>
<dbReference type="EMBL" id="VITW01000005">
    <property type="protein sequence ID" value="TWB74078.1"/>
    <property type="molecule type" value="Genomic_DNA"/>
</dbReference>
<comment type="caution">
    <text evidence="3">The sequence shown here is derived from an EMBL/GenBank/DDBJ whole genome shotgun (WGS) entry which is preliminary data.</text>
</comment>
<gene>
    <name evidence="3" type="ORF">FBZ95_105329</name>
</gene>
<dbReference type="AlphaFoldDB" id="A0A560IM40"/>
<feature type="transmembrane region" description="Helical" evidence="2">
    <location>
        <begin position="122"/>
        <end position="147"/>
    </location>
</feature>
<feature type="compositionally biased region" description="Pro residues" evidence="1">
    <location>
        <begin position="214"/>
        <end position="234"/>
    </location>
</feature>
<dbReference type="Proteomes" id="UP000315914">
    <property type="component" value="Unassembled WGS sequence"/>
</dbReference>
<feature type="compositionally biased region" description="Low complexity" evidence="1">
    <location>
        <begin position="197"/>
        <end position="213"/>
    </location>
</feature>
<name>A0A560IM40_9BRAD</name>
<reference evidence="3 4" key="1">
    <citation type="submission" date="2019-06" db="EMBL/GenBank/DDBJ databases">
        <title>Genomic Encyclopedia of Type Strains, Phase IV (KMG-V): Genome sequencing to study the core and pangenomes of soil and plant-associated prokaryotes.</title>
        <authorList>
            <person name="Whitman W."/>
        </authorList>
    </citation>
    <scope>NUCLEOTIDE SEQUENCE [LARGE SCALE GENOMIC DNA]</scope>
    <source>
        <strain evidence="3 4">BR 10556</strain>
    </source>
</reference>
<proteinExistence type="predicted"/>
<keyword evidence="4" id="KW-1185">Reference proteome</keyword>
<evidence type="ECO:0000256" key="2">
    <source>
        <dbReference type="SAM" id="Phobius"/>
    </source>
</evidence>
<sequence length="234" mass="24035">MCCCASSKACRTCRSRSCSGCCSFHLGLTRRCEASSGAIRVRGTGLASGCADRPCWGFALELPEFHRRLPRVGQRTNVLWPYLDKSDLRLREALPMKKALITAVVLLLGLPAGAAAQERAGAAAIGAVSGAVVLGPIGAVAGAVVGYTAGPAIARSWGVGGQRAARPRQPQRREAYRAAGAPPRTRQAMDASGQMRAASNAPAQAAPSAQPVQAAPPAPAAPAETTPPPAQGFD</sequence>
<protein>
    <submittedName>
        <fullName evidence="3">Uncharacterized protein</fullName>
    </submittedName>
</protein>
<keyword evidence="2" id="KW-0472">Membrane</keyword>
<accession>A0A560IM40</accession>
<evidence type="ECO:0000313" key="4">
    <source>
        <dbReference type="Proteomes" id="UP000315914"/>
    </source>
</evidence>
<organism evidence="3 4">
    <name type="scientific">Bradyrhizobium sacchari</name>
    <dbReference type="NCBI Taxonomy" id="1399419"/>
    <lineage>
        <taxon>Bacteria</taxon>
        <taxon>Pseudomonadati</taxon>
        <taxon>Pseudomonadota</taxon>
        <taxon>Alphaproteobacteria</taxon>
        <taxon>Hyphomicrobiales</taxon>
        <taxon>Nitrobacteraceae</taxon>
        <taxon>Bradyrhizobium</taxon>
    </lineage>
</organism>